<dbReference type="GO" id="GO:0006508">
    <property type="term" value="P:proteolysis"/>
    <property type="evidence" value="ECO:0007669"/>
    <property type="project" value="UniProtKB-KW"/>
</dbReference>
<dbReference type="PANTHER" id="PTHR32060:SF30">
    <property type="entry name" value="CARBOXY-TERMINAL PROCESSING PROTEASE CTPA"/>
    <property type="match status" value="1"/>
</dbReference>
<sequence length="431" mass="46711">MNKGKKILFGFGVLVLMFLSFLAGSVAVTKNDIIREIVTREAVYTGKVLGKHSLDNSGLGRDVDFGLFWRAWDALEAQYVDKDKLNEKKMFYGAVKGMVAALDDPYTVFMDPKIAEDFSNDLAGTFEGIGAEIGIKDDTLTVIAPLPDMPAEKVGLKAGDKILAIDQASTQGMSVDEAITKIRGPKDTAVVLSILREDFDEIRDFTITRDKIVVKSIRVETPEDGIIRITITNFNDDTAGLFGEAVRKAIDDDPRGLVLDLRNNPGGYLDTAIEVASEWVEEGVIVTEQYGDGQKNEHLARGRARLKVFPTVVLVNEGSASASEIVAGALKDHGLARIVGQKTFGKGSVQTLTDFEDGSSIKITVAKWLTPSGSSINDQGVEPDEIVDYTTEDYNAGRDPQLERAIDILTGRETAPAAEDNAATSSEDLAE</sequence>
<proteinExistence type="inferred from homology"/>
<dbReference type="GO" id="GO:0004175">
    <property type="term" value="F:endopeptidase activity"/>
    <property type="evidence" value="ECO:0007669"/>
    <property type="project" value="TreeGrafter"/>
</dbReference>
<organism evidence="8 9">
    <name type="scientific">Candidatus Falkowbacteria bacterium RIFOXYA2_FULL_47_19</name>
    <dbReference type="NCBI Taxonomy" id="1797994"/>
    <lineage>
        <taxon>Bacteria</taxon>
        <taxon>Candidatus Falkowiibacteriota</taxon>
    </lineage>
</organism>
<dbReference type="EMBL" id="MFGB01000010">
    <property type="protein sequence ID" value="OGF27107.1"/>
    <property type="molecule type" value="Genomic_DNA"/>
</dbReference>
<dbReference type="SMART" id="SM00228">
    <property type="entry name" value="PDZ"/>
    <property type="match status" value="1"/>
</dbReference>
<dbReference type="SUPFAM" id="SSF50156">
    <property type="entry name" value="PDZ domain-like"/>
    <property type="match status" value="1"/>
</dbReference>
<dbReference type="PANTHER" id="PTHR32060">
    <property type="entry name" value="TAIL-SPECIFIC PROTEASE"/>
    <property type="match status" value="1"/>
</dbReference>
<dbReference type="Gene3D" id="3.90.226.10">
    <property type="entry name" value="2-enoyl-CoA Hydratase, Chain A, domain 1"/>
    <property type="match status" value="1"/>
</dbReference>
<evidence type="ECO:0000256" key="3">
    <source>
        <dbReference type="ARBA" id="ARBA00022801"/>
    </source>
</evidence>
<evidence type="ECO:0000259" key="7">
    <source>
        <dbReference type="PROSITE" id="PS50106"/>
    </source>
</evidence>
<dbReference type="InterPro" id="IPR036034">
    <property type="entry name" value="PDZ_sf"/>
</dbReference>
<dbReference type="InterPro" id="IPR005151">
    <property type="entry name" value="Tail-specific_protease"/>
</dbReference>
<evidence type="ECO:0000313" key="8">
    <source>
        <dbReference type="EMBL" id="OGF27107.1"/>
    </source>
</evidence>
<dbReference type="SUPFAM" id="SSF52096">
    <property type="entry name" value="ClpP/crotonase"/>
    <property type="match status" value="1"/>
</dbReference>
<name>A0A1F5SK68_9BACT</name>
<dbReference type="Pfam" id="PF22694">
    <property type="entry name" value="CtpB_N-like"/>
    <property type="match status" value="1"/>
</dbReference>
<evidence type="ECO:0000256" key="5">
    <source>
        <dbReference type="RuleBase" id="RU004404"/>
    </source>
</evidence>
<dbReference type="FunFam" id="2.30.42.10:FF:000063">
    <property type="entry name" value="Peptidase, S41 family"/>
    <property type="match status" value="1"/>
</dbReference>
<dbReference type="InterPro" id="IPR029045">
    <property type="entry name" value="ClpP/crotonase-like_dom_sf"/>
</dbReference>
<protein>
    <recommendedName>
        <fullName evidence="7">PDZ domain-containing protein</fullName>
    </recommendedName>
</protein>
<dbReference type="NCBIfam" id="TIGR00225">
    <property type="entry name" value="prc"/>
    <property type="match status" value="1"/>
</dbReference>
<dbReference type="SMART" id="SM00245">
    <property type="entry name" value="TSPc"/>
    <property type="match status" value="1"/>
</dbReference>
<feature type="compositionally biased region" description="Polar residues" evidence="6">
    <location>
        <begin position="422"/>
        <end position="431"/>
    </location>
</feature>
<dbReference type="Proteomes" id="UP000178367">
    <property type="component" value="Unassembled WGS sequence"/>
</dbReference>
<keyword evidence="2 5" id="KW-0645">Protease</keyword>
<dbReference type="Pfam" id="PF03572">
    <property type="entry name" value="Peptidase_S41"/>
    <property type="match status" value="1"/>
</dbReference>
<dbReference type="CDD" id="cd07560">
    <property type="entry name" value="Peptidase_S41_CPP"/>
    <property type="match status" value="1"/>
</dbReference>
<comment type="caution">
    <text evidence="8">The sequence shown here is derived from an EMBL/GenBank/DDBJ whole genome shotgun (WGS) entry which is preliminary data.</text>
</comment>
<dbReference type="GO" id="GO:0007165">
    <property type="term" value="P:signal transduction"/>
    <property type="evidence" value="ECO:0007669"/>
    <property type="project" value="TreeGrafter"/>
</dbReference>
<dbReference type="InterPro" id="IPR004447">
    <property type="entry name" value="Peptidase_S41A"/>
</dbReference>
<dbReference type="CDD" id="cd06782">
    <property type="entry name" value="cpPDZ_CPP-like"/>
    <property type="match status" value="1"/>
</dbReference>
<reference evidence="8 9" key="1">
    <citation type="journal article" date="2016" name="Nat. Commun.">
        <title>Thousands of microbial genomes shed light on interconnected biogeochemical processes in an aquifer system.</title>
        <authorList>
            <person name="Anantharaman K."/>
            <person name="Brown C.T."/>
            <person name="Hug L.A."/>
            <person name="Sharon I."/>
            <person name="Castelle C.J."/>
            <person name="Probst A.J."/>
            <person name="Thomas B.C."/>
            <person name="Singh A."/>
            <person name="Wilkins M.J."/>
            <person name="Karaoz U."/>
            <person name="Brodie E.L."/>
            <person name="Williams K.H."/>
            <person name="Hubbard S.S."/>
            <person name="Banfield J.F."/>
        </authorList>
    </citation>
    <scope>NUCLEOTIDE SEQUENCE [LARGE SCALE GENOMIC DNA]</scope>
</reference>
<dbReference type="Pfam" id="PF00595">
    <property type="entry name" value="PDZ"/>
    <property type="match status" value="1"/>
</dbReference>
<dbReference type="GO" id="GO:0008236">
    <property type="term" value="F:serine-type peptidase activity"/>
    <property type="evidence" value="ECO:0007669"/>
    <property type="project" value="UniProtKB-KW"/>
</dbReference>
<dbReference type="InterPro" id="IPR001478">
    <property type="entry name" value="PDZ"/>
</dbReference>
<accession>A0A1F5SK68</accession>
<evidence type="ECO:0000313" key="9">
    <source>
        <dbReference type="Proteomes" id="UP000178367"/>
    </source>
</evidence>
<feature type="region of interest" description="Disordered" evidence="6">
    <location>
        <begin position="410"/>
        <end position="431"/>
    </location>
</feature>
<keyword evidence="4 5" id="KW-0720">Serine protease</keyword>
<evidence type="ECO:0000256" key="4">
    <source>
        <dbReference type="ARBA" id="ARBA00022825"/>
    </source>
</evidence>
<feature type="domain" description="PDZ" evidence="7">
    <location>
        <begin position="124"/>
        <end position="197"/>
    </location>
</feature>
<evidence type="ECO:0000256" key="2">
    <source>
        <dbReference type="ARBA" id="ARBA00022670"/>
    </source>
</evidence>
<evidence type="ECO:0000256" key="1">
    <source>
        <dbReference type="ARBA" id="ARBA00009179"/>
    </source>
</evidence>
<dbReference type="GO" id="GO:0030288">
    <property type="term" value="C:outer membrane-bounded periplasmic space"/>
    <property type="evidence" value="ECO:0007669"/>
    <property type="project" value="TreeGrafter"/>
</dbReference>
<dbReference type="STRING" id="1797994.A2227_04445"/>
<evidence type="ECO:0000256" key="6">
    <source>
        <dbReference type="SAM" id="MobiDB-lite"/>
    </source>
</evidence>
<dbReference type="PROSITE" id="PS50106">
    <property type="entry name" value="PDZ"/>
    <property type="match status" value="1"/>
</dbReference>
<comment type="similarity">
    <text evidence="1 5">Belongs to the peptidase S41A family.</text>
</comment>
<keyword evidence="3 5" id="KW-0378">Hydrolase</keyword>
<dbReference type="AlphaFoldDB" id="A0A1F5SK68"/>
<dbReference type="Gene3D" id="2.30.42.10">
    <property type="match status" value="1"/>
</dbReference>
<dbReference type="InterPro" id="IPR055210">
    <property type="entry name" value="CtpA/B_N"/>
</dbReference>
<dbReference type="Gene3D" id="3.30.750.44">
    <property type="match status" value="1"/>
</dbReference>
<gene>
    <name evidence="8" type="ORF">A2227_04445</name>
</gene>